<name>A0A9X3UF42_9HYPH</name>
<evidence type="ECO:0000313" key="7">
    <source>
        <dbReference type="EMBL" id="MDA5397185.1"/>
    </source>
</evidence>
<dbReference type="InterPro" id="IPR030678">
    <property type="entry name" value="Peptide/Ni-bd"/>
</dbReference>
<evidence type="ECO:0000256" key="1">
    <source>
        <dbReference type="ARBA" id="ARBA00004418"/>
    </source>
</evidence>
<dbReference type="Pfam" id="PF00496">
    <property type="entry name" value="SBP_bac_5"/>
    <property type="match status" value="1"/>
</dbReference>
<dbReference type="GO" id="GO:1904680">
    <property type="term" value="F:peptide transmembrane transporter activity"/>
    <property type="evidence" value="ECO:0007669"/>
    <property type="project" value="TreeGrafter"/>
</dbReference>
<proteinExistence type="inferred from homology"/>
<dbReference type="Gene3D" id="3.40.190.10">
    <property type="entry name" value="Periplasmic binding protein-like II"/>
    <property type="match status" value="1"/>
</dbReference>
<dbReference type="AlphaFoldDB" id="A0A9X3UF42"/>
<evidence type="ECO:0000256" key="4">
    <source>
        <dbReference type="ARBA" id="ARBA00022729"/>
    </source>
</evidence>
<dbReference type="GO" id="GO:0043190">
    <property type="term" value="C:ATP-binding cassette (ABC) transporter complex"/>
    <property type="evidence" value="ECO:0007669"/>
    <property type="project" value="InterPro"/>
</dbReference>
<dbReference type="RefSeq" id="WP_267988652.1">
    <property type="nucleotide sequence ID" value="NZ_JAPJZI010000001.1"/>
</dbReference>
<dbReference type="GO" id="GO:0030288">
    <property type="term" value="C:outer membrane-bounded periplasmic space"/>
    <property type="evidence" value="ECO:0007669"/>
    <property type="project" value="UniProtKB-ARBA"/>
</dbReference>
<dbReference type="Gene3D" id="3.90.76.10">
    <property type="entry name" value="Dipeptide-binding Protein, Domain 1"/>
    <property type="match status" value="1"/>
</dbReference>
<dbReference type="SUPFAM" id="SSF53850">
    <property type="entry name" value="Periplasmic binding protein-like II"/>
    <property type="match status" value="1"/>
</dbReference>
<dbReference type="CDD" id="cd08498">
    <property type="entry name" value="PBP2_NikA_DppA_OppA_like_2"/>
    <property type="match status" value="1"/>
</dbReference>
<evidence type="ECO:0000256" key="5">
    <source>
        <dbReference type="SAM" id="SignalP"/>
    </source>
</evidence>
<dbReference type="EMBL" id="JAPJZI010000001">
    <property type="protein sequence ID" value="MDA5397185.1"/>
    <property type="molecule type" value="Genomic_DNA"/>
</dbReference>
<feature type="signal peptide" evidence="5">
    <location>
        <begin position="1"/>
        <end position="22"/>
    </location>
</feature>
<comment type="similarity">
    <text evidence="2">Belongs to the bacterial solute-binding protein 5 family.</text>
</comment>
<dbReference type="GO" id="GO:0015833">
    <property type="term" value="P:peptide transport"/>
    <property type="evidence" value="ECO:0007669"/>
    <property type="project" value="TreeGrafter"/>
</dbReference>
<evidence type="ECO:0000259" key="6">
    <source>
        <dbReference type="Pfam" id="PF00496"/>
    </source>
</evidence>
<protein>
    <submittedName>
        <fullName evidence="7">ABC transporter substrate-binding protein</fullName>
    </submittedName>
</protein>
<dbReference type="PANTHER" id="PTHR30290:SF9">
    <property type="entry name" value="OLIGOPEPTIDE-BINDING PROTEIN APPA"/>
    <property type="match status" value="1"/>
</dbReference>
<dbReference type="Gene3D" id="3.10.105.10">
    <property type="entry name" value="Dipeptide-binding Protein, Domain 3"/>
    <property type="match status" value="1"/>
</dbReference>
<dbReference type="PANTHER" id="PTHR30290">
    <property type="entry name" value="PERIPLASMIC BINDING COMPONENT OF ABC TRANSPORTER"/>
    <property type="match status" value="1"/>
</dbReference>
<sequence length="520" mass="56974">MTTLRKWIAAAVIAVAPCTAMAEDLTIGMPIEPVMDPHYFWSSKYLQYYRHYLGFLVTLDLDAQVSPALAESWEAAEDGWTFKLRPDVRFSDGSSVDAEDVVASYERARNYPQAAGSYAGLFNNVDDIVAVDANTVRLETSSPYPSLGFAMTQVPIIPSEIAKSAEQADFNDIATSVSAGPYKLASYLAGQNIVLERNPDYWGEPAKFDNVTLRILPENSARMAALLAGDVDVIGEVPPEFVDRIRENEALEVHAGPSMRTVYLVVDQASEDTTPFATDMDGAPLSQNPFADKRVREALSLAIDREAIRDRVMNGLSFPTGQLVAKGVGGYSDDIAIPPYDPEKAKALLAEAGYPNGFKTKIHCTNDRYVNDGKICQALGQMFSRIGVLTEVETLPSSAFFPIVNQHPSGASMLLLAWSSAGSGEADVLAQTLRTYDADEKKGVWNLASYSNPELDALIARYETTIDKDERWALAREAMQLAVEDFAQIPIHDQSVIVGTRRDIEYKTTPEELTTAISVQ</sequence>
<organism evidence="7 8">
    <name type="scientific">Hoeflea prorocentri</name>
    <dbReference type="NCBI Taxonomy" id="1922333"/>
    <lineage>
        <taxon>Bacteria</taxon>
        <taxon>Pseudomonadati</taxon>
        <taxon>Pseudomonadota</taxon>
        <taxon>Alphaproteobacteria</taxon>
        <taxon>Hyphomicrobiales</taxon>
        <taxon>Rhizobiaceae</taxon>
        <taxon>Hoeflea</taxon>
    </lineage>
</organism>
<keyword evidence="4 5" id="KW-0732">Signal</keyword>
<keyword evidence="3" id="KW-0813">Transport</keyword>
<reference evidence="7" key="1">
    <citation type="submission" date="2022-11" db="EMBL/GenBank/DDBJ databases">
        <title>Draft genome sequence of Hoeflea poritis E7-10 and Hoeflea prorocentri PM5-8, separated from scleractinian coral Porites lutea and marine dinoflagellate.</title>
        <authorList>
            <person name="Zhang G."/>
            <person name="Wei Q."/>
            <person name="Cai L."/>
        </authorList>
    </citation>
    <scope>NUCLEOTIDE SEQUENCE</scope>
    <source>
        <strain evidence="7">PM5-8</strain>
    </source>
</reference>
<keyword evidence="8" id="KW-1185">Reference proteome</keyword>
<gene>
    <name evidence="7" type="ORF">OQ273_01260</name>
</gene>
<dbReference type="InterPro" id="IPR039424">
    <property type="entry name" value="SBP_5"/>
</dbReference>
<evidence type="ECO:0000256" key="2">
    <source>
        <dbReference type="ARBA" id="ARBA00005695"/>
    </source>
</evidence>
<dbReference type="Proteomes" id="UP001151234">
    <property type="component" value="Unassembled WGS sequence"/>
</dbReference>
<dbReference type="PIRSF" id="PIRSF002741">
    <property type="entry name" value="MppA"/>
    <property type="match status" value="1"/>
</dbReference>
<feature type="chain" id="PRO_5040979409" evidence="5">
    <location>
        <begin position="23"/>
        <end position="520"/>
    </location>
</feature>
<evidence type="ECO:0000313" key="8">
    <source>
        <dbReference type="Proteomes" id="UP001151234"/>
    </source>
</evidence>
<dbReference type="InterPro" id="IPR000914">
    <property type="entry name" value="SBP_5_dom"/>
</dbReference>
<accession>A0A9X3UF42</accession>
<evidence type="ECO:0000256" key="3">
    <source>
        <dbReference type="ARBA" id="ARBA00022448"/>
    </source>
</evidence>
<comment type="caution">
    <text evidence="7">The sequence shown here is derived from an EMBL/GenBank/DDBJ whole genome shotgun (WGS) entry which is preliminary data.</text>
</comment>
<comment type="subcellular location">
    <subcellularLocation>
        <location evidence="1">Periplasm</location>
    </subcellularLocation>
</comment>
<feature type="domain" description="Solute-binding protein family 5" evidence="6">
    <location>
        <begin position="65"/>
        <end position="421"/>
    </location>
</feature>